<accession>A0A7C8RGC2</accession>
<organism evidence="2 3">
    <name type="scientific">Orbilia oligospora</name>
    <name type="common">Nematode-trapping fungus</name>
    <name type="synonym">Arthrobotrys oligospora</name>
    <dbReference type="NCBI Taxonomy" id="2813651"/>
    <lineage>
        <taxon>Eukaryota</taxon>
        <taxon>Fungi</taxon>
        <taxon>Dikarya</taxon>
        <taxon>Ascomycota</taxon>
        <taxon>Pezizomycotina</taxon>
        <taxon>Orbiliomycetes</taxon>
        <taxon>Orbiliales</taxon>
        <taxon>Orbiliaceae</taxon>
        <taxon>Orbilia</taxon>
    </lineage>
</organism>
<dbReference type="Proteomes" id="UP000474640">
    <property type="component" value="Unassembled WGS sequence"/>
</dbReference>
<evidence type="ECO:0000313" key="3">
    <source>
        <dbReference type="Proteomes" id="UP000474640"/>
    </source>
</evidence>
<dbReference type="AlphaFoldDB" id="A0A7C8RGC2"/>
<feature type="region of interest" description="Disordered" evidence="1">
    <location>
        <begin position="46"/>
        <end position="82"/>
    </location>
</feature>
<evidence type="ECO:0000256" key="1">
    <source>
        <dbReference type="SAM" id="MobiDB-lite"/>
    </source>
</evidence>
<reference evidence="2 3" key="1">
    <citation type="submission" date="2020-01" db="EMBL/GenBank/DDBJ databases">
        <authorList>
            <person name="Palmer J.M."/>
        </authorList>
    </citation>
    <scope>NUCLEOTIDE SEQUENCE [LARGE SCALE GENOMIC DNA]</scope>
    <source>
        <strain evidence="2 3">TWF970</strain>
    </source>
</reference>
<proteinExistence type="predicted"/>
<dbReference type="EMBL" id="JAABOJ010000006">
    <property type="protein sequence ID" value="KAF3286008.1"/>
    <property type="molecule type" value="Genomic_DNA"/>
</dbReference>
<sequence length="82" mass="8839">MTAWPPILSPFKLKNPGLSSTANPASLVRSVVSNAKTAISPDVARSYRVPDKASSSAEKKFGTTSRKKSPETRQKLTANSHR</sequence>
<gene>
    <name evidence="2" type="ORF">TWF970_009569</name>
</gene>
<protein>
    <submittedName>
        <fullName evidence="2">Uncharacterized protein</fullName>
    </submittedName>
</protein>
<comment type="caution">
    <text evidence="2">The sequence shown here is derived from an EMBL/GenBank/DDBJ whole genome shotgun (WGS) entry which is preliminary data.</text>
</comment>
<name>A0A7C8RGC2_ORBOL</name>
<evidence type="ECO:0000313" key="2">
    <source>
        <dbReference type="EMBL" id="KAF3286008.1"/>
    </source>
</evidence>